<reference evidence="1 2" key="1">
    <citation type="submission" date="2018-04" db="EMBL/GenBank/DDBJ databases">
        <title>Complete genome sequences of Helicobacter pylori.</title>
        <authorList>
            <person name="Palau M."/>
            <person name="Minana-Galbis D."/>
        </authorList>
    </citation>
    <scope>NUCLEOTIDE SEQUENCE [LARGE SCALE GENOMIC DNA]</scope>
    <source>
        <strain evidence="1 2">B518</strain>
    </source>
</reference>
<evidence type="ECO:0000313" key="1">
    <source>
        <dbReference type="EMBL" id="RKU91231.1"/>
    </source>
</evidence>
<comment type="caution">
    <text evidence="1">The sequence shown here is derived from an EMBL/GenBank/DDBJ whole genome shotgun (WGS) entry which is preliminary data.</text>
</comment>
<dbReference type="EMBL" id="QELB01000148">
    <property type="protein sequence ID" value="RKU91231.1"/>
    <property type="molecule type" value="Genomic_DNA"/>
</dbReference>
<protein>
    <submittedName>
        <fullName evidence="1">Uncharacterized protein</fullName>
    </submittedName>
</protein>
<organism evidence="1 2">
    <name type="scientific">Helicobacter pylori</name>
    <name type="common">Campylobacter pylori</name>
    <dbReference type="NCBI Taxonomy" id="210"/>
    <lineage>
        <taxon>Bacteria</taxon>
        <taxon>Pseudomonadati</taxon>
        <taxon>Campylobacterota</taxon>
        <taxon>Epsilonproteobacteria</taxon>
        <taxon>Campylobacterales</taxon>
        <taxon>Helicobacteraceae</taxon>
        <taxon>Helicobacter</taxon>
    </lineage>
</organism>
<proteinExistence type="predicted"/>
<dbReference type="Proteomes" id="UP000272192">
    <property type="component" value="Unassembled WGS sequence"/>
</dbReference>
<evidence type="ECO:0000313" key="2">
    <source>
        <dbReference type="Proteomes" id="UP000272192"/>
    </source>
</evidence>
<gene>
    <name evidence="1" type="ORF">DB721_08990</name>
</gene>
<dbReference type="AlphaFoldDB" id="A0A7Z6SQ10"/>
<sequence length="92" mass="10423">MKRLIVDLESVANNALTPSINYPMTATISVGTTKTNNKNKNRLCLFLDLLDKHGEIWYSGVWNLENKEQATIQEQLESAIISFVKEADPNRD</sequence>
<accession>A0A7Z6SQ10</accession>
<name>A0A7Z6SQ10_HELPX</name>